<feature type="domain" description="DUF8081" evidence="2">
    <location>
        <begin position="10"/>
        <end position="75"/>
    </location>
</feature>
<feature type="region of interest" description="Disordered" evidence="1">
    <location>
        <begin position="59"/>
        <end position="99"/>
    </location>
</feature>
<name>M0M249_9EURY</name>
<keyword evidence="4" id="KW-1185">Reference proteome</keyword>
<protein>
    <recommendedName>
        <fullName evidence="2">DUF8081 domain-containing protein</fullName>
    </recommendedName>
</protein>
<comment type="caution">
    <text evidence="3">The sequence shown here is derived from an EMBL/GenBank/DDBJ whole genome shotgun (WGS) entry which is preliminary data.</text>
</comment>
<sequence length="99" mass="11089">MRCEVVSDEYVIEVKPSARRASRAAGEWVHEHGRRRTFESKALAREWAHTDADGRVWVQNAAPHDSSSVDGYLVGGRRPVRSRSSARQSTIDAQQALTD</sequence>
<dbReference type="EMBL" id="AOMB01000014">
    <property type="protein sequence ID" value="EMA39902.1"/>
    <property type="molecule type" value="Genomic_DNA"/>
</dbReference>
<dbReference type="AlphaFoldDB" id="M0M249"/>
<organism evidence="3 4">
    <name type="scientific">Halococcus hamelinensis 100A6</name>
    <dbReference type="NCBI Taxonomy" id="1132509"/>
    <lineage>
        <taxon>Archaea</taxon>
        <taxon>Methanobacteriati</taxon>
        <taxon>Methanobacteriota</taxon>
        <taxon>Stenosarchaea group</taxon>
        <taxon>Halobacteria</taxon>
        <taxon>Halobacteriales</taxon>
        <taxon>Halococcaceae</taxon>
        <taxon>Halococcus</taxon>
    </lineage>
</organism>
<accession>M0M249</accession>
<proteinExistence type="predicted"/>
<dbReference type="Pfam" id="PF26297">
    <property type="entry name" value="DUF8081"/>
    <property type="match status" value="1"/>
</dbReference>
<gene>
    <name evidence="3" type="ORF">C447_05103</name>
</gene>
<dbReference type="OrthoDB" id="291179at2157"/>
<evidence type="ECO:0000313" key="4">
    <source>
        <dbReference type="Proteomes" id="UP000011566"/>
    </source>
</evidence>
<dbReference type="InterPro" id="IPR058394">
    <property type="entry name" value="DUF8081"/>
</dbReference>
<feature type="compositionally biased region" description="Polar residues" evidence="1">
    <location>
        <begin position="90"/>
        <end position="99"/>
    </location>
</feature>
<evidence type="ECO:0000259" key="2">
    <source>
        <dbReference type="Pfam" id="PF26297"/>
    </source>
</evidence>
<dbReference type="Proteomes" id="UP000011566">
    <property type="component" value="Unassembled WGS sequence"/>
</dbReference>
<dbReference type="PATRIC" id="fig|1132509.6.peg.1175"/>
<evidence type="ECO:0000256" key="1">
    <source>
        <dbReference type="SAM" id="MobiDB-lite"/>
    </source>
</evidence>
<reference evidence="3 4" key="1">
    <citation type="journal article" date="2014" name="PLoS Genet.">
        <title>Phylogenetically driven sequencing of extremely halophilic archaea reveals strategies for static and dynamic osmo-response.</title>
        <authorList>
            <person name="Becker E.A."/>
            <person name="Seitzer P.M."/>
            <person name="Tritt A."/>
            <person name="Larsen D."/>
            <person name="Krusor M."/>
            <person name="Yao A.I."/>
            <person name="Wu D."/>
            <person name="Madern D."/>
            <person name="Eisen J.A."/>
            <person name="Darling A.E."/>
            <person name="Facciotti M.T."/>
        </authorList>
    </citation>
    <scope>NUCLEOTIDE SEQUENCE [LARGE SCALE GENOMIC DNA]</scope>
    <source>
        <strain evidence="3 4">100A6</strain>
    </source>
</reference>
<evidence type="ECO:0000313" key="3">
    <source>
        <dbReference type="EMBL" id="EMA39902.1"/>
    </source>
</evidence>
<dbReference type="eggNOG" id="arCOG07588">
    <property type="taxonomic scope" value="Archaea"/>
</dbReference>